<dbReference type="NCBIfam" id="TIGR00710">
    <property type="entry name" value="efflux_Bcr_CflA"/>
    <property type="match status" value="1"/>
</dbReference>
<dbReference type="GO" id="GO:0015385">
    <property type="term" value="F:sodium:proton antiporter activity"/>
    <property type="evidence" value="ECO:0007669"/>
    <property type="project" value="TreeGrafter"/>
</dbReference>
<evidence type="ECO:0000256" key="5">
    <source>
        <dbReference type="ARBA" id="ARBA00022692"/>
    </source>
</evidence>
<dbReference type="Proteomes" id="UP000318709">
    <property type="component" value="Chromosome"/>
</dbReference>
<protein>
    <recommendedName>
        <fullName evidence="8">Bcr/CflA family efflux transporter</fullName>
    </recommendedName>
</protein>
<dbReference type="EMBL" id="CP038231">
    <property type="protein sequence ID" value="QDH14074.1"/>
    <property type="molecule type" value="Genomic_DNA"/>
</dbReference>
<dbReference type="PROSITE" id="PS50850">
    <property type="entry name" value="MFS"/>
    <property type="match status" value="1"/>
</dbReference>
<dbReference type="AlphaFoldDB" id="A0A4Y6UA36"/>
<feature type="transmembrane region" description="Helical" evidence="8">
    <location>
        <begin position="361"/>
        <end position="385"/>
    </location>
</feature>
<dbReference type="GO" id="GO:0042910">
    <property type="term" value="F:xenobiotic transmembrane transporter activity"/>
    <property type="evidence" value="ECO:0007669"/>
    <property type="project" value="InterPro"/>
</dbReference>
<dbReference type="InterPro" id="IPR011701">
    <property type="entry name" value="MFS"/>
</dbReference>
<dbReference type="RefSeq" id="WP_141443778.1">
    <property type="nucleotide sequence ID" value="NZ_CP038231.1"/>
</dbReference>
<proteinExistence type="inferred from homology"/>
<feature type="domain" description="Major facilitator superfamily (MFS) profile" evidence="9">
    <location>
        <begin position="31"/>
        <end position="414"/>
    </location>
</feature>
<feature type="transmembrane region" description="Helical" evidence="8">
    <location>
        <begin position="391"/>
        <end position="410"/>
    </location>
</feature>
<dbReference type="GO" id="GO:0005886">
    <property type="term" value="C:plasma membrane"/>
    <property type="evidence" value="ECO:0007669"/>
    <property type="project" value="UniProtKB-SubCell"/>
</dbReference>
<dbReference type="Gene3D" id="1.20.1720.10">
    <property type="entry name" value="Multidrug resistance protein D"/>
    <property type="match status" value="1"/>
</dbReference>
<evidence type="ECO:0000256" key="2">
    <source>
        <dbReference type="ARBA" id="ARBA00006236"/>
    </source>
</evidence>
<keyword evidence="5 8" id="KW-0812">Transmembrane</keyword>
<dbReference type="GO" id="GO:1990961">
    <property type="term" value="P:xenobiotic detoxification by transmembrane export across the plasma membrane"/>
    <property type="evidence" value="ECO:0007669"/>
    <property type="project" value="InterPro"/>
</dbReference>
<keyword evidence="3 8" id="KW-0813">Transport</keyword>
<feature type="transmembrane region" description="Helical" evidence="8">
    <location>
        <begin position="185"/>
        <end position="204"/>
    </location>
</feature>
<feature type="transmembrane region" description="Helical" evidence="8">
    <location>
        <begin position="270"/>
        <end position="287"/>
    </location>
</feature>
<feature type="transmembrane region" description="Helical" evidence="8">
    <location>
        <begin position="126"/>
        <end position="143"/>
    </location>
</feature>
<keyword evidence="11" id="KW-1185">Reference proteome</keyword>
<accession>A0A4Y6UA36</accession>
<dbReference type="InterPro" id="IPR020846">
    <property type="entry name" value="MFS_dom"/>
</dbReference>
<evidence type="ECO:0000313" key="10">
    <source>
        <dbReference type="EMBL" id="QDH14074.1"/>
    </source>
</evidence>
<dbReference type="OrthoDB" id="9800416at2"/>
<feature type="transmembrane region" description="Helical" evidence="8">
    <location>
        <begin position="326"/>
        <end position="349"/>
    </location>
</feature>
<evidence type="ECO:0000256" key="3">
    <source>
        <dbReference type="ARBA" id="ARBA00022448"/>
    </source>
</evidence>
<gene>
    <name evidence="10" type="ORF">E3E12_07670</name>
</gene>
<evidence type="ECO:0000256" key="1">
    <source>
        <dbReference type="ARBA" id="ARBA00004651"/>
    </source>
</evidence>
<feature type="transmembrane region" description="Helical" evidence="8">
    <location>
        <begin position="234"/>
        <end position="258"/>
    </location>
</feature>
<name>A0A4Y6UA36_9PROT</name>
<feature type="transmembrane region" description="Helical" evidence="8">
    <location>
        <begin position="29"/>
        <end position="46"/>
    </location>
</feature>
<keyword evidence="4" id="KW-1003">Cell membrane</keyword>
<organism evidence="10 11">
    <name type="scientific">Formicincola oecophyllae</name>
    <dbReference type="NCBI Taxonomy" id="2558361"/>
    <lineage>
        <taxon>Bacteria</taxon>
        <taxon>Pseudomonadati</taxon>
        <taxon>Pseudomonadota</taxon>
        <taxon>Alphaproteobacteria</taxon>
        <taxon>Acetobacterales</taxon>
        <taxon>Acetobacteraceae</taxon>
        <taxon>Formicincola</taxon>
    </lineage>
</organism>
<keyword evidence="8" id="KW-0997">Cell inner membrane</keyword>
<feature type="transmembrane region" description="Helical" evidence="8">
    <location>
        <begin position="155"/>
        <end position="179"/>
    </location>
</feature>
<evidence type="ECO:0000313" key="11">
    <source>
        <dbReference type="Proteomes" id="UP000318709"/>
    </source>
</evidence>
<dbReference type="KEGG" id="swf:E3E12_07670"/>
<evidence type="ECO:0000256" key="8">
    <source>
        <dbReference type="RuleBase" id="RU365088"/>
    </source>
</evidence>
<sequence>MATPTPPTPAPSLRPADHVQAQGGRGRRLWMLGVLSLLMGFAAISTDVYLPAMPAMAKALHVGADMMAWTVSTFLIGFSLGQLFWGPLSDRLGRRLPVALGLMVFMVGSAGCALAGSAIMLIAARMVQALGAAAGVVLSRAMVRDLYAGHRGAAMLSTLITVMAAAPLLGPLVGAQVLAHWGWRAIFWALVGIGAATLAALVTLPETHATQHRETAPLTTLMARYGQLATNPALMAWVVSCAFYYAGLFAYVAGSPFAYISFYHVAPENYGWLFGAGVVAMMVANTLNTRLLPRWGHGAVLKVGAGLAALSGLALVVQTATGLGGLAGLVAGNLAYQFCSGLVIANAIAGALEGHPRAAGAVSALSGAFQYGSGMVGTALLGWFANGTPQPMAWLMGLGGVGCLACALLVKAQRHPGSGHGSGTLEQAAALATVEAEAGLPEM</sequence>
<evidence type="ECO:0000256" key="7">
    <source>
        <dbReference type="ARBA" id="ARBA00023136"/>
    </source>
</evidence>
<comment type="similarity">
    <text evidence="2 8">Belongs to the major facilitator superfamily. Bcr/CmlA family.</text>
</comment>
<dbReference type="PANTHER" id="PTHR23502:SF132">
    <property type="entry name" value="POLYAMINE TRANSPORTER 2-RELATED"/>
    <property type="match status" value="1"/>
</dbReference>
<keyword evidence="7 8" id="KW-0472">Membrane</keyword>
<feature type="transmembrane region" description="Helical" evidence="8">
    <location>
        <begin position="66"/>
        <end position="86"/>
    </location>
</feature>
<evidence type="ECO:0000256" key="4">
    <source>
        <dbReference type="ARBA" id="ARBA00022475"/>
    </source>
</evidence>
<comment type="subcellular location">
    <subcellularLocation>
        <location evidence="8">Cell inner membrane</location>
        <topology evidence="8">Multi-pass membrane protein</topology>
    </subcellularLocation>
    <subcellularLocation>
        <location evidence="1">Cell membrane</location>
        <topology evidence="1">Multi-pass membrane protein</topology>
    </subcellularLocation>
</comment>
<dbReference type="SUPFAM" id="SSF103473">
    <property type="entry name" value="MFS general substrate transporter"/>
    <property type="match status" value="1"/>
</dbReference>
<dbReference type="CDD" id="cd17320">
    <property type="entry name" value="MFS_MdfA_MDR_like"/>
    <property type="match status" value="1"/>
</dbReference>
<dbReference type="InterPro" id="IPR036259">
    <property type="entry name" value="MFS_trans_sf"/>
</dbReference>
<evidence type="ECO:0000256" key="6">
    <source>
        <dbReference type="ARBA" id="ARBA00022989"/>
    </source>
</evidence>
<feature type="transmembrane region" description="Helical" evidence="8">
    <location>
        <begin position="98"/>
        <end position="120"/>
    </location>
</feature>
<reference evidence="10 11" key="1">
    <citation type="submission" date="2019-03" db="EMBL/GenBank/DDBJ databases">
        <title>The complete genome sequence of Swingsia_sp. F3b2 LMG30590(T).</title>
        <authorList>
            <person name="Chua K.-O."/>
            <person name="Chan K.-G."/>
            <person name="See-Too W.-S."/>
        </authorList>
    </citation>
    <scope>NUCLEOTIDE SEQUENCE [LARGE SCALE GENOMIC DNA]</scope>
    <source>
        <strain evidence="10 11">F3b2</strain>
    </source>
</reference>
<dbReference type="Pfam" id="PF07690">
    <property type="entry name" value="MFS_1"/>
    <property type="match status" value="1"/>
</dbReference>
<evidence type="ECO:0000259" key="9">
    <source>
        <dbReference type="PROSITE" id="PS50850"/>
    </source>
</evidence>
<feature type="transmembrane region" description="Helical" evidence="8">
    <location>
        <begin position="299"/>
        <end position="320"/>
    </location>
</feature>
<keyword evidence="6 8" id="KW-1133">Transmembrane helix</keyword>
<dbReference type="InterPro" id="IPR004812">
    <property type="entry name" value="Efflux_drug-R_Bcr/CmlA"/>
</dbReference>
<dbReference type="PANTHER" id="PTHR23502">
    <property type="entry name" value="MAJOR FACILITATOR SUPERFAMILY"/>
    <property type="match status" value="1"/>
</dbReference>